<reference evidence="1 2" key="1">
    <citation type="journal article" date="2006" name="Proc. Natl. Acad. Sci. U.S.A.">
        <title>Burkholderia xenovorans LB400 harbors a multi-replicon, 9.73-Mbp genome shaped for versatility.</title>
        <authorList>
            <person name="Chain P.S."/>
            <person name="Denef V.J."/>
            <person name="Konstantinidis K.T."/>
            <person name="Vergez L.M."/>
            <person name="Agullo L."/>
            <person name="Reyes V.L."/>
            <person name="Hauser L."/>
            <person name="Cordova M."/>
            <person name="Gomez L."/>
            <person name="Gonzalez M."/>
            <person name="Land M."/>
            <person name="Lao V."/>
            <person name="Larimer F."/>
            <person name="LiPuma J.J."/>
            <person name="Mahenthiralingam E."/>
            <person name="Malfatti S.A."/>
            <person name="Marx C.J."/>
            <person name="Parnell J.J."/>
            <person name="Ramette A."/>
            <person name="Richardson P."/>
            <person name="Seeger M."/>
            <person name="Smith D."/>
            <person name="Spilker T."/>
            <person name="Sul W.J."/>
            <person name="Tsoi T.V."/>
            <person name="Ulrich L.E."/>
            <person name="Zhulin I.B."/>
            <person name="Tiedje J.M."/>
        </authorList>
    </citation>
    <scope>NUCLEOTIDE SEQUENCE [LARGE SCALE GENOMIC DNA]</scope>
    <source>
        <strain evidence="1 2">LB400</strain>
    </source>
</reference>
<dbReference type="Proteomes" id="UP000001817">
    <property type="component" value="Chromosome 2"/>
</dbReference>
<evidence type="ECO:0000313" key="2">
    <source>
        <dbReference type="Proteomes" id="UP000001817"/>
    </source>
</evidence>
<dbReference type="STRING" id="266265.Bxe_B2507"/>
<dbReference type="AlphaFoldDB" id="Q13R05"/>
<dbReference type="KEGG" id="bxe:Bxe_B2507"/>
<gene>
    <name evidence="1" type="ORF">Bxe_B2507</name>
</gene>
<organism evidence="1 2">
    <name type="scientific">Paraburkholderia xenovorans (strain LB400)</name>
    <dbReference type="NCBI Taxonomy" id="266265"/>
    <lineage>
        <taxon>Bacteria</taxon>
        <taxon>Pseudomonadati</taxon>
        <taxon>Pseudomonadota</taxon>
        <taxon>Betaproteobacteria</taxon>
        <taxon>Burkholderiales</taxon>
        <taxon>Burkholderiaceae</taxon>
        <taxon>Paraburkholderia</taxon>
    </lineage>
</organism>
<proteinExistence type="predicted"/>
<accession>Q13R05</accession>
<dbReference type="EMBL" id="CP000271">
    <property type="protein sequence ID" value="ABE33484.1"/>
    <property type="molecule type" value="Genomic_DNA"/>
</dbReference>
<keyword evidence="2" id="KW-1185">Reference proteome</keyword>
<sequence>MNEIRKHPLMNSVGNALGARRLPTAWLIRGAQRSAQRRARALMNESCYSLMFDWFAGLTAWGAVWESVVCPDESAQLMQHEVSEAFL</sequence>
<protein>
    <submittedName>
        <fullName evidence="1">Uncharacterized protein</fullName>
    </submittedName>
</protein>
<evidence type="ECO:0000313" key="1">
    <source>
        <dbReference type="EMBL" id="ABE33484.1"/>
    </source>
</evidence>
<name>Q13R05_PARXL</name>